<dbReference type="EMBL" id="FNHQ01000006">
    <property type="protein sequence ID" value="SDM40877.1"/>
    <property type="molecule type" value="Genomic_DNA"/>
</dbReference>
<name>A0A1G9SZS6_9FIRM</name>
<evidence type="ECO:0000313" key="2">
    <source>
        <dbReference type="EMBL" id="SDM40877.1"/>
    </source>
</evidence>
<feature type="transmembrane region" description="Helical" evidence="1">
    <location>
        <begin position="67"/>
        <end position="89"/>
    </location>
</feature>
<reference evidence="2 3" key="1">
    <citation type="submission" date="2016-10" db="EMBL/GenBank/DDBJ databases">
        <authorList>
            <person name="de Groot N.N."/>
        </authorList>
    </citation>
    <scope>NUCLEOTIDE SEQUENCE [LARGE SCALE GENOMIC DNA]</scope>
    <source>
        <strain evidence="2 3">DSM 16981</strain>
    </source>
</reference>
<sequence length="146" mass="17118">MSWWRDILRQCVFMCFFIIPIPIGAYTIHNGSSAVVALISYNVLYFCIPLLYLGFDEARFGRQQRFICRRSYVIMWIVAAVTLLVFSLEIEDIWKNSSFWEWPTLARDIVFIIFMYVEVSMTMLGAFILTQLRYMDTAVTGGVHEK</sequence>
<gene>
    <name evidence="2" type="ORF">SAMN05660299_00827</name>
</gene>
<protein>
    <submittedName>
        <fullName evidence="2">Uncharacterized protein</fullName>
    </submittedName>
</protein>
<keyword evidence="3" id="KW-1185">Reference proteome</keyword>
<feature type="transmembrane region" description="Helical" evidence="1">
    <location>
        <begin position="34"/>
        <end position="55"/>
    </location>
</feature>
<dbReference type="RefSeq" id="WP_091648397.1">
    <property type="nucleotide sequence ID" value="NZ_FNHQ01000006.1"/>
</dbReference>
<keyword evidence="1" id="KW-0812">Transmembrane</keyword>
<dbReference type="Proteomes" id="UP000199309">
    <property type="component" value="Unassembled WGS sequence"/>
</dbReference>
<feature type="transmembrane region" description="Helical" evidence="1">
    <location>
        <begin position="109"/>
        <end position="129"/>
    </location>
</feature>
<dbReference type="STRING" id="349095.SAMN05660299_00827"/>
<evidence type="ECO:0000256" key="1">
    <source>
        <dbReference type="SAM" id="Phobius"/>
    </source>
</evidence>
<organism evidence="2 3">
    <name type="scientific">Megasphaera paucivorans</name>
    <dbReference type="NCBI Taxonomy" id="349095"/>
    <lineage>
        <taxon>Bacteria</taxon>
        <taxon>Bacillati</taxon>
        <taxon>Bacillota</taxon>
        <taxon>Negativicutes</taxon>
        <taxon>Veillonellales</taxon>
        <taxon>Veillonellaceae</taxon>
        <taxon>Megasphaera</taxon>
    </lineage>
</organism>
<proteinExistence type="predicted"/>
<dbReference type="OrthoDB" id="1630594at2"/>
<keyword evidence="1" id="KW-0472">Membrane</keyword>
<feature type="transmembrane region" description="Helical" evidence="1">
    <location>
        <begin position="7"/>
        <end position="28"/>
    </location>
</feature>
<dbReference type="AlphaFoldDB" id="A0A1G9SZS6"/>
<accession>A0A1G9SZS6</accession>
<evidence type="ECO:0000313" key="3">
    <source>
        <dbReference type="Proteomes" id="UP000199309"/>
    </source>
</evidence>
<keyword evidence="1" id="KW-1133">Transmembrane helix</keyword>